<keyword evidence="2" id="KW-0472">Membrane</keyword>
<reference evidence="3" key="1">
    <citation type="submission" date="2023-07" db="EMBL/GenBank/DDBJ databases">
        <title>Sequencing the genomes of 1000 actinobacteria strains.</title>
        <authorList>
            <person name="Klenk H.-P."/>
        </authorList>
    </citation>
    <scope>NUCLEOTIDE SEQUENCE</scope>
    <source>
        <strain evidence="3">DSM 45977</strain>
    </source>
</reference>
<evidence type="ECO:0000313" key="4">
    <source>
        <dbReference type="Proteomes" id="UP001180845"/>
    </source>
</evidence>
<keyword evidence="2" id="KW-0812">Transmembrane</keyword>
<dbReference type="SUPFAM" id="SSF55961">
    <property type="entry name" value="Bet v1-like"/>
    <property type="match status" value="1"/>
</dbReference>
<proteinExistence type="predicted"/>
<dbReference type="InterPro" id="IPR010419">
    <property type="entry name" value="CO_DH_gsu"/>
</dbReference>
<sequence>MQMQHHFTVPVPVEVAWPALLDPEGVAPCMPGATLNRVEDNEFGGSVKVKLGSVSLLYKGSGTFTEIDADAHRVVIDASGKDSRGNGTAAATVTAVLSPEGGSTSVTVDTDLKVTGKPAQFGRGLISEVGGKILGQFADCLAERLAEREQVAEEVGEAEETADVSSAEQPWPAEPTSVEQAMTYGQGNGDRGAPESVTAGEFTTERDGKVTVSTGQQAASTPSASSAPEEEPARRADAVVTGRSMPSEEAIDLLDTAGGPILKRLAPVGAVLAVLAAVFLLRRRRRQRR</sequence>
<feature type="compositionally biased region" description="Low complexity" evidence="1">
    <location>
        <begin position="218"/>
        <end position="227"/>
    </location>
</feature>
<keyword evidence="4" id="KW-1185">Reference proteome</keyword>
<organism evidence="3 4">
    <name type="scientific">Haloactinomyces albus</name>
    <dbReference type="NCBI Taxonomy" id="1352928"/>
    <lineage>
        <taxon>Bacteria</taxon>
        <taxon>Bacillati</taxon>
        <taxon>Actinomycetota</taxon>
        <taxon>Actinomycetes</taxon>
        <taxon>Actinopolysporales</taxon>
        <taxon>Actinopolysporaceae</taxon>
        <taxon>Haloactinomyces</taxon>
    </lineage>
</organism>
<dbReference type="Pfam" id="PF06240">
    <property type="entry name" value="COXG"/>
    <property type="match status" value="1"/>
</dbReference>
<gene>
    <name evidence="3" type="ORF">JOF55_001723</name>
</gene>
<dbReference type="EMBL" id="JAVDXW010000001">
    <property type="protein sequence ID" value="MDR7301542.1"/>
    <property type="molecule type" value="Genomic_DNA"/>
</dbReference>
<evidence type="ECO:0000256" key="1">
    <source>
        <dbReference type="SAM" id="MobiDB-lite"/>
    </source>
</evidence>
<dbReference type="RefSeq" id="WP_374727249.1">
    <property type="nucleotide sequence ID" value="NZ_JAVDXW010000001.1"/>
</dbReference>
<feature type="compositionally biased region" description="Acidic residues" evidence="1">
    <location>
        <begin position="152"/>
        <end position="162"/>
    </location>
</feature>
<evidence type="ECO:0000256" key="2">
    <source>
        <dbReference type="SAM" id="Phobius"/>
    </source>
</evidence>
<dbReference type="Proteomes" id="UP001180845">
    <property type="component" value="Unassembled WGS sequence"/>
</dbReference>
<protein>
    <submittedName>
        <fullName evidence="3">Carbon monoxide dehydrogenase subunit G</fullName>
    </submittedName>
</protein>
<keyword evidence="2" id="KW-1133">Transmembrane helix</keyword>
<name>A0AAE4CN29_9ACTN</name>
<evidence type="ECO:0000313" key="3">
    <source>
        <dbReference type="EMBL" id="MDR7301542.1"/>
    </source>
</evidence>
<dbReference type="InterPro" id="IPR023393">
    <property type="entry name" value="START-like_dom_sf"/>
</dbReference>
<comment type="caution">
    <text evidence="3">The sequence shown here is derived from an EMBL/GenBank/DDBJ whole genome shotgun (WGS) entry which is preliminary data.</text>
</comment>
<dbReference type="CDD" id="cd07823">
    <property type="entry name" value="SRPBCC_5"/>
    <property type="match status" value="1"/>
</dbReference>
<dbReference type="AlphaFoldDB" id="A0AAE4CN29"/>
<feature type="region of interest" description="Disordered" evidence="1">
    <location>
        <begin position="151"/>
        <end position="243"/>
    </location>
</feature>
<dbReference type="PANTHER" id="PTHR38588">
    <property type="entry name" value="BLL0334 PROTEIN"/>
    <property type="match status" value="1"/>
</dbReference>
<accession>A0AAE4CN29</accession>
<feature type="transmembrane region" description="Helical" evidence="2">
    <location>
        <begin position="261"/>
        <end position="281"/>
    </location>
</feature>
<dbReference type="PANTHER" id="PTHR38588:SF1">
    <property type="entry name" value="BLL0334 PROTEIN"/>
    <property type="match status" value="1"/>
</dbReference>
<dbReference type="Gene3D" id="3.30.530.20">
    <property type="match status" value="1"/>
</dbReference>